<reference evidence="1 2" key="1">
    <citation type="submission" date="2015-11" db="EMBL/GenBank/DDBJ databases">
        <title>Expanding the genomic diversity of Burkholderia species for the development of highly accurate diagnostics.</title>
        <authorList>
            <person name="Sahl J."/>
            <person name="Keim P."/>
            <person name="Wagner D."/>
        </authorList>
    </citation>
    <scope>NUCLEOTIDE SEQUENCE [LARGE SCALE GENOMIC DNA]</scope>
    <source>
        <strain evidence="1 2">TSV85</strain>
    </source>
</reference>
<dbReference type="AlphaFoldDB" id="A0A103E724"/>
<protein>
    <submittedName>
        <fullName evidence="1">Capsular biosynthesis protein</fullName>
    </submittedName>
</protein>
<organism evidence="1 2">
    <name type="scientific">Burkholderia singularis</name>
    <dbReference type="NCBI Taxonomy" id="1503053"/>
    <lineage>
        <taxon>Bacteria</taxon>
        <taxon>Pseudomonadati</taxon>
        <taxon>Pseudomonadota</taxon>
        <taxon>Betaproteobacteria</taxon>
        <taxon>Burkholderiales</taxon>
        <taxon>Burkholderiaceae</taxon>
        <taxon>Burkholderia</taxon>
        <taxon>pseudomallei group</taxon>
    </lineage>
</organism>
<dbReference type="GO" id="GO:0000271">
    <property type="term" value="P:polysaccharide biosynthetic process"/>
    <property type="evidence" value="ECO:0007669"/>
    <property type="project" value="InterPro"/>
</dbReference>
<gene>
    <name evidence="1" type="ORF">WS67_04435</name>
</gene>
<comment type="caution">
    <text evidence="1">The sequence shown here is derived from an EMBL/GenBank/DDBJ whole genome shotgun (WGS) entry which is preliminary data.</text>
</comment>
<evidence type="ECO:0000313" key="1">
    <source>
        <dbReference type="EMBL" id="KVE29580.1"/>
    </source>
</evidence>
<dbReference type="OrthoDB" id="543755at2"/>
<accession>A0A103E724</accession>
<dbReference type="InterPro" id="IPR007833">
    <property type="entry name" value="Capsule_polysaccharide_synth"/>
</dbReference>
<dbReference type="CDD" id="cd16439">
    <property type="entry name" value="beta_Kdo_transferase_KpsC_2"/>
    <property type="match status" value="1"/>
</dbReference>
<dbReference type="RefSeq" id="WP_059513295.1">
    <property type="nucleotide sequence ID" value="NZ_LOWA01000012.1"/>
</dbReference>
<sequence>MFHFATRRPHAHDTEFDLRGITRGSRLLCWVQGRTDLLWQDSRCGRIVLRIARRIGRPAARAAWPGPIVLRPARRAPLLSWFVLPGDASDATSLVAQLDQALKSQITWDTEALATRLMRRLLDMSGGAMPRHEGPQGATPPAQAAGQIVALVDERVTSPLDPASAHERRQRFKRMLDIARTRHPGARFEIIRSNDAGTGPWLTSSWAAAIPRDAQTPTQSHRRWAALLDADHVYVLSASEGVLPILARRPVHVYGTPYYAGWGLSDDDAPMPERTARPTLPAFFHVVFVQFARYLDPHTHRPGTLDAAIDCVQLQHAVEARFSALEHIAGVRFQWWKRPFATPFLSAGGGTLRWIRGLSELRAGEYAALWGARHRDDIGGEIHCVRIEDGFIHSNGLGSDMSAPWSQVIDTRGLYFDPSQPNDLTDILNHSEFDASELQRAARLRASIVEAGITKYNLGRRTPDWRPPSGRTVALVPGQVADDASIKFGTLGITTSDALLREVRVRRPDAFIVYKPHPDVLSGNRQGLIDAQTLADVVDTHADLLSLIEIADEIHTLSSLAGFDALLRGKTVFTYGLPFYAGWGLTHDAITPLAWRERRLSLDMLVAGALIRYPLYWDWRLRLFSTPEAAVARLAPHARRPLGTIRGNRTRIFVKIFRWTRNAISHWATRIG</sequence>
<dbReference type="GO" id="GO:0015774">
    <property type="term" value="P:polysaccharide transport"/>
    <property type="evidence" value="ECO:0007669"/>
    <property type="project" value="InterPro"/>
</dbReference>
<keyword evidence="2" id="KW-1185">Reference proteome</keyword>
<dbReference type="Pfam" id="PF05159">
    <property type="entry name" value="Capsule_synth"/>
    <property type="match status" value="2"/>
</dbReference>
<proteinExistence type="predicted"/>
<dbReference type="EMBL" id="LOWA01000012">
    <property type="protein sequence ID" value="KVE29580.1"/>
    <property type="molecule type" value="Genomic_DNA"/>
</dbReference>
<evidence type="ECO:0000313" key="2">
    <source>
        <dbReference type="Proteomes" id="UP000062788"/>
    </source>
</evidence>
<name>A0A103E724_9BURK</name>
<dbReference type="Proteomes" id="UP000062788">
    <property type="component" value="Unassembled WGS sequence"/>
</dbReference>